<dbReference type="EMBL" id="JAEKJA010000003">
    <property type="protein sequence ID" value="MBJ3774962.1"/>
    <property type="molecule type" value="Genomic_DNA"/>
</dbReference>
<feature type="binding site" evidence="1">
    <location>
        <position position="18"/>
    </location>
    <ligand>
        <name>Zn(2+)</name>
        <dbReference type="ChEBI" id="CHEBI:29105"/>
    </ligand>
</feature>
<dbReference type="GO" id="GO:0008725">
    <property type="term" value="F:DNA-3-methyladenine glycosylase activity"/>
    <property type="evidence" value="ECO:0007669"/>
    <property type="project" value="InterPro"/>
</dbReference>
<dbReference type="GO" id="GO:0046872">
    <property type="term" value="F:metal ion binding"/>
    <property type="evidence" value="ECO:0007669"/>
    <property type="project" value="UniProtKB-KW"/>
</dbReference>
<proteinExistence type="predicted"/>
<protein>
    <submittedName>
        <fullName evidence="2">DNA-3-methyladenine glycosylase I</fullName>
    </submittedName>
</protein>
<dbReference type="RefSeq" id="WP_198880863.1">
    <property type="nucleotide sequence ID" value="NZ_JAEKJA010000003.1"/>
</dbReference>
<feature type="binding site" evidence="1">
    <location>
        <position position="189"/>
    </location>
    <ligand>
        <name>Zn(2+)</name>
        <dbReference type="ChEBI" id="CHEBI:29105"/>
    </ligand>
</feature>
<dbReference type="PANTHER" id="PTHR30037">
    <property type="entry name" value="DNA-3-METHYLADENINE GLYCOSYLASE 1"/>
    <property type="match status" value="1"/>
</dbReference>
<evidence type="ECO:0000313" key="3">
    <source>
        <dbReference type="Proteomes" id="UP000609531"/>
    </source>
</evidence>
<feature type="binding site" evidence="1">
    <location>
        <position position="193"/>
    </location>
    <ligand>
        <name>Zn(2+)</name>
        <dbReference type="ChEBI" id="CHEBI:29105"/>
    </ligand>
</feature>
<sequence length="211" mass="23363">MTDVDDGLVTGADGKPRCFWHGGLADYLAYHDEEWGRPIADDTRLFEKICLEGFQSGLSWLTILRKRENFRAAFAGFDIATVARFGDGDVARLLADPGIVRHRGKIEAAINNARCAERLIEEEGSLGAFLWSYEPQEPKEPLDATTLRARTVLPEAAAVSKLLKKKGWRFVGPTTMTALFQAAGLVNDHFVGCVVRAEVDAARAAFERPRR</sequence>
<feature type="binding site" evidence="1">
    <location>
        <position position="31"/>
    </location>
    <ligand>
        <name>Zn(2+)</name>
        <dbReference type="ChEBI" id="CHEBI:29105"/>
    </ligand>
</feature>
<gene>
    <name evidence="2" type="ORF">JCR33_04640</name>
</gene>
<dbReference type="AlphaFoldDB" id="A0A934IJL7"/>
<evidence type="ECO:0000313" key="2">
    <source>
        <dbReference type="EMBL" id="MBJ3774962.1"/>
    </source>
</evidence>
<reference evidence="2" key="1">
    <citation type="submission" date="2020-12" db="EMBL/GenBank/DDBJ databases">
        <title>Bacterial taxonomy.</title>
        <authorList>
            <person name="Pan X."/>
        </authorList>
    </citation>
    <scope>NUCLEOTIDE SEQUENCE</scope>
    <source>
        <strain evidence="2">B2012</strain>
    </source>
</reference>
<dbReference type="Pfam" id="PF03352">
    <property type="entry name" value="Adenine_glyco"/>
    <property type="match status" value="1"/>
</dbReference>
<dbReference type="InterPro" id="IPR011257">
    <property type="entry name" value="DNA_glycosylase"/>
</dbReference>
<keyword evidence="3" id="KW-1185">Reference proteome</keyword>
<accession>A0A934IJL7</accession>
<comment type="caution">
    <text evidence="2">The sequence shown here is derived from an EMBL/GenBank/DDBJ whole genome shotgun (WGS) entry which is preliminary data.</text>
</comment>
<dbReference type="SUPFAM" id="SSF48150">
    <property type="entry name" value="DNA-glycosylase"/>
    <property type="match status" value="1"/>
</dbReference>
<dbReference type="PANTHER" id="PTHR30037:SF4">
    <property type="entry name" value="DNA-3-METHYLADENINE GLYCOSYLASE I"/>
    <property type="match status" value="1"/>
</dbReference>
<organism evidence="2 3">
    <name type="scientific">Acuticoccus mangrovi</name>
    <dbReference type="NCBI Taxonomy" id="2796142"/>
    <lineage>
        <taxon>Bacteria</taxon>
        <taxon>Pseudomonadati</taxon>
        <taxon>Pseudomonadota</taxon>
        <taxon>Alphaproteobacteria</taxon>
        <taxon>Hyphomicrobiales</taxon>
        <taxon>Amorphaceae</taxon>
        <taxon>Acuticoccus</taxon>
    </lineage>
</organism>
<dbReference type="GO" id="GO:0006284">
    <property type="term" value="P:base-excision repair"/>
    <property type="evidence" value="ECO:0007669"/>
    <property type="project" value="InterPro"/>
</dbReference>
<dbReference type="InterPro" id="IPR052891">
    <property type="entry name" value="DNA-3mA_glycosylase"/>
</dbReference>
<keyword evidence="1" id="KW-0479">Metal-binding</keyword>
<dbReference type="Proteomes" id="UP000609531">
    <property type="component" value="Unassembled WGS sequence"/>
</dbReference>
<keyword evidence="1" id="KW-0862">Zinc</keyword>
<name>A0A934IJL7_9HYPH</name>
<dbReference type="InterPro" id="IPR005019">
    <property type="entry name" value="Adenine_glyco"/>
</dbReference>
<evidence type="ECO:0000256" key="1">
    <source>
        <dbReference type="PIRSR" id="PIRSR605019-1"/>
    </source>
</evidence>
<dbReference type="Gene3D" id="1.10.340.30">
    <property type="entry name" value="Hypothetical protein, domain 2"/>
    <property type="match status" value="1"/>
</dbReference>